<sequence length="149" mass="16861">LEAHQLDAAQSRDETIATLSQEVERLQGQLAAAQRGCERCSCSKDFVVNCRECTSKDERMAGWKSRVKLIIAKSDAEKHALQVQLTAAREQASRDQLLFNESIEWLRSSMAKLQFEMLAVVREKVKMAENLAQLEKFRSLVVQKLAPVL</sequence>
<dbReference type="EMBL" id="NBCO01000027">
    <property type="protein sequence ID" value="ORC86569.1"/>
    <property type="molecule type" value="Genomic_DNA"/>
</dbReference>
<organism evidence="1 2">
    <name type="scientific">Trypanosoma theileri</name>
    <dbReference type="NCBI Taxonomy" id="67003"/>
    <lineage>
        <taxon>Eukaryota</taxon>
        <taxon>Discoba</taxon>
        <taxon>Euglenozoa</taxon>
        <taxon>Kinetoplastea</taxon>
        <taxon>Metakinetoplastina</taxon>
        <taxon>Trypanosomatida</taxon>
        <taxon>Trypanosomatidae</taxon>
        <taxon>Trypanosoma</taxon>
    </lineage>
</organism>
<dbReference type="GeneID" id="39987832"/>
<dbReference type="Proteomes" id="UP000192257">
    <property type="component" value="Unassembled WGS sequence"/>
</dbReference>
<accession>A0A1X0NQX4</accession>
<feature type="non-terminal residue" evidence="1">
    <location>
        <position position="1"/>
    </location>
</feature>
<dbReference type="VEuPathDB" id="TriTrypDB:TM35_000271590"/>
<proteinExistence type="predicted"/>
<keyword evidence="2" id="KW-1185">Reference proteome</keyword>
<evidence type="ECO:0000313" key="2">
    <source>
        <dbReference type="Proteomes" id="UP000192257"/>
    </source>
</evidence>
<dbReference type="RefSeq" id="XP_028880635.1">
    <property type="nucleotide sequence ID" value="XM_029028052.1"/>
</dbReference>
<gene>
    <name evidence="1" type="ORF">TM35_000271590</name>
</gene>
<dbReference type="OrthoDB" id="10515609at2759"/>
<reference evidence="1 2" key="1">
    <citation type="submission" date="2017-03" db="EMBL/GenBank/DDBJ databases">
        <title>An alternative strategy for trypanosome survival in the mammalian bloodstream revealed through genome and transcriptome analysis of the ubiquitous bovine parasite Trypanosoma (Megatrypanum) theileri.</title>
        <authorList>
            <person name="Kelly S."/>
            <person name="Ivens A."/>
            <person name="Mott A."/>
            <person name="O'Neill E."/>
            <person name="Emms D."/>
            <person name="Macleod O."/>
            <person name="Voorheis P."/>
            <person name="Matthews J."/>
            <person name="Matthews K."/>
            <person name="Carrington M."/>
        </authorList>
    </citation>
    <scope>NUCLEOTIDE SEQUENCE [LARGE SCALE GENOMIC DNA]</scope>
    <source>
        <strain evidence="1">Edinburgh</strain>
    </source>
</reference>
<dbReference type="AlphaFoldDB" id="A0A1X0NQX4"/>
<comment type="caution">
    <text evidence="1">The sequence shown here is derived from an EMBL/GenBank/DDBJ whole genome shotgun (WGS) entry which is preliminary data.</text>
</comment>
<evidence type="ECO:0000313" key="1">
    <source>
        <dbReference type="EMBL" id="ORC86569.1"/>
    </source>
</evidence>
<protein>
    <submittedName>
        <fullName evidence="1">Uncharacterized protein</fullName>
    </submittedName>
</protein>
<name>A0A1X0NQX4_9TRYP</name>